<evidence type="ECO:0000256" key="1">
    <source>
        <dbReference type="ARBA" id="ARBA00006047"/>
    </source>
</evidence>
<dbReference type="InterPro" id="IPR000811">
    <property type="entry name" value="Glyco_trans_35"/>
</dbReference>
<dbReference type="GO" id="GO:0005975">
    <property type="term" value="P:carbohydrate metabolic process"/>
    <property type="evidence" value="ECO:0007669"/>
    <property type="project" value="InterPro"/>
</dbReference>
<feature type="compositionally biased region" description="Basic residues" evidence="3">
    <location>
        <begin position="55"/>
        <end position="65"/>
    </location>
</feature>
<comment type="caution">
    <text evidence="4">The sequence shown here is derived from an EMBL/GenBank/DDBJ whole genome shotgun (WGS) entry which is preliminary data.</text>
</comment>
<dbReference type="OrthoDB" id="7274275at2759"/>
<comment type="similarity">
    <text evidence="1">Belongs to the glycogen phosphorylase family.</text>
</comment>
<proteinExistence type="inferred from homology"/>
<dbReference type="FunFam" id="3.40.50.2000:FF:000197">
    <property type="entry name" value="Alpha-1,4 glucan phosphorylase"/>
    <property type="match status" value="1"/>
</dbReference>
<reference evidence="4" key="1">
    <citation type="submission" date="2019-05" db="EMBL/GenBank/DDBJ databases">
        <title>Annotation for the trematode Paragonimus heterotremus.</title>
        <authorList>
            <person name="Choi Y.-J."/>
        </authorList>
    </citation>
    <scope>NUCLEOTIDE SEQUENCE</scope>
    <source>
        <strain evidence="4">LC</strain>
    </source>
</reference>
<dbReference type="Pfam" id="PF00343">
    <property type="entry name" value="Phosphorylase"/>
    <property type="match status" value="1"/>
</dbReference>
<protein>
    <submittedName>
        <fullName evidence="4">Alpha-1 4 glucan phosphorylase</fullName>
    </submittedName>
</protein>
<dbReference type="Proteomes" id="UP000748531">
    <property type="component" value="Unassembled WGS sequence"/>
</dbReference>
<feature type="compositionally biased region" description="Basic and acidic residues" evidence="3">
    <location>
        <begin position="79"/>
        <end position="88"/>
    </location>
</feature>
<dbReference type="SUPFAM" id="SSF53756">
    <property type="entry name" value="UDP-Glycosyltransferase/glycogen phosphorylase"/>
    <property type="match status" value="1"/>
</dbReference>
<dbReference type="Gene3D" id="3.40.50.2000">
    <property type="entry name" value="Glycogen Phosphorylase B"/>
    <property type="match status" value="2"/>
</dbReference>
<evidence type="ECO:0000313" key="5">
    <source>
        <dbReference type="Proteomes" id="UP000748531"/>
    </source>
</evidence>
<keyword evidence="5" id="KW-1185">Reference proteome</keyword>
<dbReference type="AlphaFoldDB" id="A0A8J4WL55"/>
<evidence type="ECO:0000256" key="3">
    <source>
        <dbReference type="SAM" id="MobiDB-lite"/>
    </source>
</evidence>
<organism evidence="4 5">
    <name type="scientific">Paragonimus heterotremus</name>
    <dbReference type="NCBI Taxonomy" id="100268"/>
    <lineage>
        <taxon>Eukaryota</taxon>
        <taxon>Metazoa</taxon>
        <taxon>Spiralia</taxon>
        <taxon>Lophotrochozoa</taxon>
        <taxon>Platyhelminthes</taxon>
        <taxon>Trematoda</taxon>
        <taxon>Digenea</taxon>
        <taxon>Plagiorchiida</taxon>
        <taxon>Troglotremata</taxon>
        <taxon>Troglotrematidae</taxon>
        <taxon>Paragonimus</taxon>
    </lineage>
</organism>
<name>A0A8J4WL55_9TREM</name>
<evidence type="ECO:0000313" key="4">
    <source>
        <dbReference type="EMBL" id="KAF5394420.1"/>
    </source>
</evidence>
<sequence length="88" mass="10112">MRWAKMSVLNTLSSGKFSSDRTIAEYAYDIWDVKPERHIALPPSIPRTAQQIPPGHKRTSIRRKSRIDDSHASANKPVSEGHFEYNYD</sequence>
<feature type="region of interest" description="Disordered" evidence="3">
    <location>
        <begin position="45"/>
        <end position="88"/>
    </location>
</feature>
<dbReference type="GO" id="GO:0008184">
    <property type="term" value="F:glycogen phosphorylase activity"/>
    <property type="evidence" value="ECO:0007669"/>
    <property type="project" value="InterPro"/>
</dbReference>
<keyword evidence="2" id="KW-0597">Phosphoprotein</keyword>
<dbReference type="EMBL" id="LUCH01018607">
    <property type="protein sequence ID" value="KAF5394420.1"/>
    <property type="molecule type" value="Genomic_DNA"/>
</dbReference>
<evidence type="ECO:0000256" key="2">
    <source>
        <dbReference type="ARBA" id="ARBA00022553"/>
    </source>
</evidence>
<accession>A0A8J4WL55</accession>
<gene>
    <name evidence="4" type="ORF">PHET_11563</name>
</gene>